<feature type="region of interest" description="Disordered" evidence="1">
    <location>
        <begin position="44"/>
        <end position="75"/>
    </location>
</feature>
<dbReference type="EMBL" id="JBBNAF010000008">
    <property type="protein sequence ID" value="KAK9122326.1"/>
    <property type="molecule type" value="Genomic_DNA"/>
</dbReference>
<accession>A0AAP0IXF6</accession>
<feature type="region of interest" description="Disordered" evidence="1">
    <location>
        <begin position="1"/>
        <end position="27"/>
    </location>
</feature>
<gene>
    <name evidence="2" type="ORF">Syun_019943</name>
</gene>
<evidence type="ECO:0000313" key="2">
    <source>
        <dbReference type="EMBL" id="KAK9122326.1"/>
    </source>
</evidence>
<keyword evidence="3" id="KW-1185">Reference proteome</keyword>
<feature type="compositionally biased region" description="Basic and acidic residues" evidence="1">
    <location>
        <begin position="11"/>
        <end position="27"/>
    </location>
</feature>
<reference evidence="2 3" key="1">
    <citation type="submission" date="2024-01" db="EMBL/GenBank/DDBJ databases">
        <title>Genome assemblies of Stephania.</title>
        <authorList>
            <person name="Yang L."/>
        </authorList>
    </citation>
    <scope>NUCLEOTIDE SEQUENCE [LARGE SCALE GENOMIC DNA]</scope>
    <source>
        <strain evidence="2">YNDBR</strain>
        <tissue evidence="2">Leaf</tissue>
    </source>
</reference>
<proteinExistence type="predicted"/>
<sequence length="75" mass="8533">MIRGMLGEVETAPKGRREDIKERREGDGGHVLWGWERRVRRGEKENGVTGDVPLKQAARTTATQEAVDPNDFKRM</sequence>
<dbReference type="Proteomes" id="UP001420932">
    <property type="component" value="Unassembled WGS sequence"/>
</dbReference>
<name>A0AAP0IXF6_9MAGN</name>
<organism evidence="2 3">
    <name type="scientific">Stephania yunnanensis</name>
    <dbReference type="NCBI Taxonomy" id="152371"/>
    <lineage>
        <taxon>Eukaryota</taxon>
        <taxon>Viridiplantae</taxon>
        <taxon>Streptophyta</taxon>
        <taxon>Embryophyta</taxon>
        <taxon>Tracheophyta</taxon>
        <taxon>Spermatophyta</taxon>
        <taxon>Magnoliopsida</taxon>
        <taxon>Ranunculales</taxon>
        <taxon>Menispermaceae</taxon>
        <taxon>Menispermoideae</taxon>
        <taxon>Cissampelideae</taxon>
        <taxon>Stephania</taxon>
    </lineage>
</organism>
<evidence type="ECO:0000313" key="3">
    <source>
        <dbReference type="Proteomes" id="UP001420932"/>
    </source>
</evidence>
<evidence type="ECO:0000256" key="1">
    <source>
        <dbReference type="SAM" id="MobiDB-lite"/>
    </source>
</evidence>
<dbReference type="AlphaFoldDB" id="A0AAP0IXF6"/>
<comment type="caution">
    <text evidence="2">The sequence shown here is derived from an EMBL/GenBank/DDBJ whole genome shotgun (WGS) entry which is preliminary data.</text>
</comment>
<protein>
    <submittedName>
        <fullName evidence="2">Uncharacterized protein</fullName>
    </submittedName>
</protein>